<feature type="transmembrane region" description="Helical" evidence="7">
    <location>
        <begin position="294"/>
        <end position="313"/>
    </location>
</feature>
<feature type="transmembrane region" description="Helical" evidence="7">
    <location>
        <begin position="82"/>
        <end position="103"/>
    </location>
</feature>
<dbReference type="PANTHER" id="PTHR23513:SF9">
    <property type="entry name" value="ENTEROBACTIN EXPORTER ENTS"/>
    <property type="match status" value="1"/>
</dbReference>
<feature type="transmembrane region" description="Helical" evidence="7">
    <location>
        <begin position="148"/>
        <end position="169"/>
    </location>
</feature>
<gene>
    <name evidence="8" type="ORF">IDM48_09185</name>
</gene>
<protein>
    <submittedName>
        <fullName evidence="8">MFS transporter</fullName>
    </submittedName>
</protein>
<evidence type="ECO:0000256" key="1">
    <source>
        <dbReference type="ARBA" id="ARBA00004429"/>
    </source>
</evidence>
<feature type="transmembrane region" description="Helical" evidence="7">
    <location>
        <begin position="259"/>
        <end position="282"/>
    </location>
</feature>
<dbReference type="KEGG" id="rama:IDM48_09185"/>
<dbReference type="GO" id="GO:0005886">
    <property type="term" value="C:plasma membrane"/>
    <property type="evidence" value="ECO:0007669"/>
    <property type="project" value="UniProtKB-SubCell"/>
</dbReference>
<dbReference type="RefSeq" id="WP_190617057.1">
    <property type="nucleotide sequence ID" value="NZ_CP061538.1"/>
</dbReference>
<dbReference type="InterPro" id="IPR010290">
    <property type="entry name" value="TM_effector"/>
</dbReference>
<evidence type="ECO:0000313" key="8">
    <source>
        <dbReference type="EMBL" id="QNV39539.1"/>
    </source>
</evidence>
<feature type="transmembrane region" description="Helical" evidence="7">
    <location>
        <begin position="51"/>
        <end position="70"/>
    </location>
</feature>
<evidence type="ECO:0000256" key="4">
    <source>
        <dbReference type="ARBA" id="ARBA00022692"/>
    </source>
</evidence>
<keyword evidence="5 7" id="KW-1133">Transmembrane helix</keyword>
<dbReference type="EMBL" id="CP061538">
    <property type="protein sequence ID" value="QNV39539.1"/>
    <property type="molecule type" value="Genomic_DNA"/>
</dbReference>
<evidence type="ECO:0000256" key="6">
    <source>
        <dbReference type="ARBA" id="ARBA00023136"/>
    </source>
</evidence>
<keyword evidence="4 7" id="KW-0812">Transmembrane</keyword>
<organism evidence="8 9">
    <name type="scientific">Rothia amarae</name>
    <dbReference type="NCBI Taxonomy" id="169480"/>
    <lineage>
        <taxon>Bacteria</taxon>
        <taxon>Bacillati</taxon>
        <taxon>Actinomycetota</taxon>
        <taxon>Actinomycetes</taxon>
        <taxon>Micrococcales</taxon>
        <taxon>Micrococcaceae</taxon>
        <taxon>Rothia</taxon>
    </lineage>
</organism>
<reference evidence="8 9" key="1">
    <citation type="submission" date="2020-09" db="EMBL/GenBank/DDBJ databases">
        <title>Investigation of environmental microbe.</title>
        <authorList>
            <person name="Ou Y."/>
            <person name="Kang Q."/>
        </authorList>
    </citation>
    <scope>NUCLEOTIDE SEQUENCE [LARGE SCALE GENOMIC DNA]</scope>
    <source>
        <strain evidence="8 9">KJZ-9</strain>
    </source>
</reference>
<feature type="transmembrane region" description="Helical" evidence="7">
    <location>
        <begin position="325"/>
        <end position="349"/>
    </location>
</feature>
<evidence type="ECO:0000313" key="9">
    <source>
        <dbReference type="Proteomes" id="UP000516421"/>
    </source>
</evidence>
<dbReference type="CDD" id="cd06173">
    <property type="entry name" value="MFS_MefA_like"/>
    <property type="match status" value="1"/>
</dbReference>
<dbReference type="Gene3D" id="1.20.1250.20">
    <property type="entry name" value="MFS general substrate transporter like domains"/>
    <property type="match status" value="1"/>
</dbReference>
<keyword evidence="6 7" id="KW-0472">Membrane</keyword>
<keyword evidence="2" id="KW-0813">Transport</keyword>
<dbReference type="Proteomes" id="UP000516421">
    <property type="component" value="Chromosome"/>
</dbReference>
<feature type="transmembrane region" description="Helical" evidence="7">
    <location>
        <begin position="175"/>
        <end position="192"/>
    </location>
</feature>
<proteinExistence type="predicted"/>
<evidence type="ECO:0000256" key="2">
    <source>
        <dbReference type="ARBA" id="ARBA00022448"/>
    </source>
</evidence>
<feature type="transmembrane region" description="Helical" evidence="7">
    <location>
        <begin position="20"/>
        <end position="45"/>
    </location>
</feature>
<keyword evidence="3" id="KW-1003">Cell membrane</keyword>
<evidence type="ECO:0000256" key="5">
    <source>
        <dbReference type="ARBA" id="ARBA00022989"/>
    </source>
</evidence>
<name>A0A7H2BIP3_9MICC</name>
<dbReference type="AlphaFoldDB" id="A0A7H2BIP3"/>
<evidence type="ECO:0000256" key="7">
    <source>
        <dbReference type="SAM" id="Phobius"/>
    </source>
</evidence>
<sequence length="456" mass="47812">MPSLFMDTTPLKESRDYRRIWMGSVFSTMGFQITAIAIALEIFSITGSPGAVGLTGLVAVGPLILGGLYGGVIADTYDRRKVALLASISMWLVTVAIAVHAWMGLHNIWLLYGLVALESLLQPINQAARGAIIPRLVRRRLLPAANALNMTVGTLGMSVGPMLGGALVATVGYPWTYSINVFAMMVGLWALYELPPMVPEKKAEGASRGIRSVVEGFSFVRQVPVVGMTFVVDLIGMIFAQAKPLIPALVVVAFGGGDAASGVLLSAGAVGAFLGVTFSGWLKNVRRQGRFLTLSYVGWGAGFFAFGAVAFWLDGRNPSTSLAENLWAILLGAAGLAFAGWCDALGSVFRSTIIQTAAPDSMLGRMNGMFIVTVTGGPNLGTAMVGGVAQLVGSAVAAMLGGAVCILAIGGFTLAVPALWRYVFEPDPETNALPEIQHNPDHPATASITIVPPKSE</sequence>
<dbReference type="InterPro" id="IPR036259">
    <property type="entry name" value="MFS_trans_sf"/>
</dbReference>
<feature type="transmembrane region" description="Helical" evidence="7">
    <location>
        <begin position="213"/>
        <end position="239"/>
    </location>
</feature>
<feature type="transmembrane region" description="Helical" evidence="7">
    <location>
        <begin position="395"/>
        <end position="420"/>
    </location>
</feature>
<dbReference type="PANTHER" id="PTHR23513">
    <property type="entry name" value="INTEGRAL MEMBRANE EFFLUX PROTEIN-RELATED"/>
    <property type="match status" value="1"/>
</dbReference>
<comment type="subcellular location">
    <subcellularLocation>
        <location evidence="1">Cell inner membrane</location>
        <topology evidence="1">Multi-pass membrane protein</topology>
    </subcellularLocation>
</comment>
<accession>A0A7H2BIP3</accession>
<evidence type="ECO:0000256" key="3">
    <source>
        <dbReference type="ARBA" id="ARBA00022475"/>
    </source>
</evidence>
<keyword evidence="9" id="KW-1185">Reference proteome</keyword>
<dbReference type="SUPFAM" id="SSF103473">
    <property type="entry name" value="MFS general substrate transporter"/>
    <property type="match status" value="1"/>
</dbReference>
<feature type="transmembrane region" description="Helical" evidence="7">
    <location>
        <begin position="109"/>
        <end position="128"/>
    </location>
</feature>
<feature type="transmembrane region" description="Helical" evidence="7">
    <location>
        <begin position="370"/>
        <end position="389"/>
    </location>
</feature>
<dbReference type="Pfam" id="PF05977">
    <property type="entry name" value="MFS_3"/>
    <property type="match status" value="1"/>
</dbReference>